<dbReference type="AlphaFoldDB" id="A0A2T0U3N1"/>
<dbReference type="EMBL" id="PVTI01000032">
    <property type="protein sequence ID" value="PRY52525.1"/>
    <property type="molecule type" value="Genomic_DNA"/>
</dbReference>
<protein>
    <submittedName>
        <fullName evidence="1">Uncharacterized protein</fullName>
    </submittedName>
</protein>
<comment type="caution">
    <text evidence="1">The sequence shown here is derived from an EMBL/GenBank/DDBJ whole genome shotgun (WGS) entry which is preliminary data.</text>
</comment>
<name>A0A2T0U3N1_9MICO</name>
<sequence length="142" mass="16193">MDDTKIMASGQAFGEVADQRSNVRVAPRRPQYGSKVLPVESLLHPRDRFQRSCQFDGIGKDFDDVRGIDRSEQFDLAVGASPRDVTLRASWNRYNLDHYLLPTHHRSEDELLAPLNQGDERAHTQGRLQRIGQLLNDYHVAP</sequence>
<accession>A0A2T0U3N1</accession>
<evidence type="ECO:0000313" key="1">
    <source>
        <dbReference type="EMBL" id="PRY52525.1"/>
    </source>
</evidence>
<proteinExistence type="predicted"/>
<dbReference type="Proteomes" id="UP000237822">
    <property type="component" value="Unassembled WGS sequence"/>
</dbReference>
<gene>
    <name evidence="1" type="ORF">BCF74_13219</name>
</gene>
<reference evidence="1 2" key="1">
    <citation type="submission" date="2018-03" db="EMBL/GenBank/DDBJ databases">
        <title>Genomic Encyclopedia of Archaeal and Bacterial Type Strains, Phase II (KMG-II): from individual species to whole genera.</title>
        <authorList>
            <person name="Goeker M."/>
        </authorList>
    </citation>
    <scope>NUCLEOTIDE SEQUENCE [LARGE SCALE GENOMIC DNA]</scope>
    <source>
        <strain evidence="1 2">ATCC BAA-1496</strain>
    </source>
</reference>
<organism evidence="1 2">
    <name type="scientific">Knoellia remsis</name>
    <dbReference type="NCBI Taxonomy" id="407159"/>
    <lineage>
        <taxon>Bacteria</taxon>
        <taxon>Bacillati</taxon>
        <taxon>Actinomycetota</taxon>
        <taxon>Actinomycetes</taxon>
        <taxon>Micrococcales</taxon>
        <taxon>Intrasporangiaceae</taxon>
        <taxon>Knoellia</taxon>
    </lineage>
</organism>
<evidence type="ECO:0000313" key="2">
    <source>
        <dbReference type="Proteomes" id="UP000237822"/>
    </source>
</evidence>
<keyword evidence="2" id="KW-1185">Reference proteome</keyword>